<evidence type="ECO:0000256" key="2">
    <source>
        <dbReference type="ARBA" id="ARBA00022603"/>
    </source>
</evidence>
<keyword evidence="2" id="KW-0489">Methyltransferase</keyword>
<evidence type="ECO:0000313" key="6">
    <source>
        <dbReference type="EMBL" id="GMH88413.1"/>
    </source>
</evidence>
<keyword evidence="3" id="KW-0808">Transferase</keyword>
<dbReference type="PANTHER" id="PTHR12176:SF80">
    <property type="entry name" value="EEF1A LYSINE METHYLTRANSFERASE 4"/>
    <property type="match status" value="1"/>
</dbReference>
<gene>
    <name evidence="6" type="ORF">TrST_g13987</name>
</gene>
<feature type="domain" description="Methyltransferase type 11" evidence="5">
    <location>
        <begin position="91"/>
        <end position="195"/>
    </location>
</feature>
<protein>
    <recommendedName>
        <fullName evidence="5">Methyltransferase type 11 domain-containing protein</fullName>
    </recommendedName>
</protein>
<reference evidence="7" key="1">
    <citation type="journal article" date="2023" name="Commun. Biol.">
        <title>Genome analysis of Parmales, the sister group of diatoms, reveals the evolutionary specialization of diatoms from phago-mixotrophs to photoautotrophs.</title>
        <authorList>
            <person name="Ban H."/>
            <person name="Sato S."/>
            <person name="Yoshikawa S."/>
            <person name="Yamada K."/>
            <person name="Nakamura Y."/>
            <person name="Ichinomiya M."/>
            <person name="Sato N."/>
            <person name="Blanc-Mathieu R."/>
            <person name="Endo H."/>
            <person name="Kuwata A."/>
            <person name="Ogata H."/>
        </authorList>
    </citation>
    <scope>NUCLEOTIDE SEQUENCE [LARGE SCALE GENOMIC DNA]</scope>
    <source>
        <strain evidence="7">NIES 3701</strain>
    </source>
</reference>
<dbReference type="Pfam" id="PF08241">
    <property type="entry name" value="Methyltransf_11"/>
    <property type="match status" value="1"/>
</dbReference>
<evidence type="ECO:0000256" key="4">
    <source>
        <dbReference type="SAM" id="MobiDB-lite"/>
    </source>
</evidence>
<evidence type="ECO:0000313" key="7">
    <source>
        <dbReference type="Proteomes" id="UP001165085"/>
    </source>
</evidence>
<dbReference type="PANTHER" id="PTHR12176">
    <property type="entry name" value="SAM-DEPENDENT METHYLTRANSFERASE SUPERFAMILY PROTEIN"/>
    <property type="match status" value="1"/>
</dbReference>
<comment type="similarity">
    <text evidence="1">Belongs to the methyltransferase superfamily.</text>
</comment>
<proteinExistence type="inferred from homology"/>
<dbReference type="Proteomes" id="UP001165085">
    <property type="component" value="Unassembled WGS sequence"/>
</dbReference>
<dbReference type="OrthoDB" id="206031at2759"/>
<dbReference type="InterPro" id="IPR013216">
    <property type="entry name" value="Methyltransf_11"/>
</dbReference>
<dbReference type="SUPFAM" id="SSF53335">
    <property type="entry name" value="S-adenosyl-L-methionine-dependent methyltransferases"/>
    <property type="match status" value="1"/>
</dbReference>
<accession>A0A9W7ER21</accession>
<dbReference type="InterPro" id="IPR051419">
    <property type="entry name" value="Lys/N-term_MeTrsfase_sf"/>
</dbReference>
<dbReference type="GO" id="GO:0008757">
    <property type="term" value="F:S-adenosylmethionine-dependent methyltransferase activity"/>
    <property type="evidence" value="ECO:0007669"/>
    <property type="project" value="InterPro"/>
</dbReference>
<feature type="region of interest" description="Disordered" evidence="4">
    <location>
        <begin position="1"/>
        <end position="32"/>
    </location>
</feature>
<dbReference type="AlphaFoldDB" id="A0A9W7ER21"/>
<name>A0A9W7ER21_9STRA</name>
<organism evidence="6 7">
    <name type="scientific">Triparma strigata</name>
    <dbReference type="NCBI Taxonomy" id="1606541"/>
    <lineage>
        <taxon>Eukaryota</taxon>
        <taxon>Sar</taxon>
        <taxon>Stramenopiles</taxon>
        <taxon>Ochrophyta</taxon>
        <taxon>Bolidophyceae</taxon>
        <taxon>Parmales</taxon>
        <taxon>Triparmaceae</taxon>
        <taxon>Triparma</taxon>
    </lineage>
</organism>
<dbReference type="InterPro" id="IPR029063">
    <property type="entry name" value="SAM-dependent_MTases_sf"/>
</dbReference>
<dbReference type="CDD" id="cd02440">
    <property type="entry name" value="AdoMet_MTases"/>
    <property type="match status" value="1"/>
</dbReference>
<keyword evidence="7" id="KW-1185">Reference proteome</keyword>
<dbReference type="EMBL" id="BRXY01000342">
    <property type="protein sequence ID" value="GMH88413.1"/>
    <property type="molecule type" value="Genomic_DNA"/>
</dbReference>
<dbReference type="GO" id="GO:0032259">
    <property type="term" value="P:methylation"/>
    <property type="evidence" value="ECO:0007669"/>
    <property type="project" value="UniProtKB-KW"/>
</dbReference>
<evidence type="ECO:0000256" key="1">
    <source>
        <dbReference type="ARBA" id="ARBA00008361"/>
    </source>
</evidence>
<evidence type="ECO:0000256" key="3">
    <source>
        <dbReference type="ARBA" id="ARBA00022679"/>
    </source>
</evidence>
<dbReference type="Gene3D" id="3.40.50.150">
    <property type="entry name" value="Vaccinia Virus protein VP39"/>
    <property type="match status" value="1"/>
</dbReference>
<comment type="caution">
    <text evidence="6">The sequence shown here is derived from an EMBL/GenBank/DDBJ whole genome shotgun (WGS) entry which is preliminary data.</text>
</comment>
<sequence length="251" mass="27876">MFSSSLRRLQGRGRRTMITSRNFSTPPNPPPDFSDPTYWNSYHLRSPSIDWFSSSSPTLSSSLLTSIASTVISLRPSNPNPNSPPPTFNVLHVGAGTSTLCETLESYLTSSSKPYNLTHVDVTPSSVSVLKSRGINDVRLIDVTSLSDVLSLEREYDVIVDKGLLDCFVHSGDEESLERTLDNFATVLREGGRYVMVTNDDPDGRLSDFMEYGNKKWDLAKFNVKCLVEEGEGDVVVHMIQVRKKAIDPKP</sequence>
<evidence type="ECO:0000259" key="5">
    <source>
        <dbReference type="Pfam" id="PF08241"/>
    </source>
</evidence>